<proteinExistence type="predicted"/>
<evidence type="ECO:0000313" key="3">
    <source>
        <dbReference type="Proteomes" id="UP000290572"/>
    </source>
</evidence>
<reference evidence="2 3" key="1">
    <citation type="submission" date="2018-03" db="EMBL/GenBank/DDBJ databases">
        <title>Draft genome sequence of Rohu Carp (Labeo rohita).</title>
        <authorList>
            <person name="Das P."/>
            <person name="Kushwaha B."/>
            <person name="Joshi C.G."/>
            <person name="Kumar D."/>
            <person name="Nagpure N.S."/>
            <person name="Sahoo L."/>
            <person name="Das S.P."/>
            <person name="Bit A."/>
            <person name="Patnaik S."/>
            <person name="Meher P.K."/>
            <person name="Jayasankar P."/>
            <person name="Koringa P.G."/>
            <person name="Patel N.V."/>
            <person name="Hinsu A.T."/>
            <person name="Kumar R."/>
            <person name="Pandey M."/>
            <person name="Agarwal S."/>
            <person name="Srivastava S."/>
            <person name="Singh M."/>
            <person name="Iquebal M.A."/>
            <person name="Jaiswal S."/>
            <person name="Angadi U.B."/>
            <person name="Kumar N."/>
            <person name="Raza M."/>
            <person name="Shah T.M."/>
            <person name="Rai A."/>
            <person name="Jena J.K."/>
        </authorList>
    </citation>
    <scope>NUCLEOTIDE SEQUENCE [LARGE SCALE GENOMIC DNA]</scope>
    <source>
        <strain evidence="2">DASCIFA01</strain>
        <tissue evidence="2">Testis</tissue>
    </source>
</reference>
<accession>A0A498LPN8</accession>
<sequence length="166" mass="18475">MDIELVSTRDSRPAPILKNKQAVSAIAAFSNVSHCSRFDPKVAVLSDLGTANTTCVFQTDLQDVLKRRAEDRSTRGTVSRCRQLVSDRCKSRRDAELETTNGTSEWRWLVSRCRTVPLSFPETLTCDVLLRCPRVGFSGAVRGTQSSAPIQEESEERTAREIVQAD</sequence>
<feature type="region of interest" description="Disordered" evidence="1">
    <location>
        <begin position="143"/>
        <end position="166"/>
    </location>
</feature>
<dbReference type="AlphaFoldDB" id="A0A498LPN8"/>
<keyword evidence="3" id="KW-1185">Reference proteome</keyword>
<dbReference type="EMBL" id="QBIY01013204">
    <property type="protein sequence ID" value="RXN10398.1"/>
    <property type="molecule type" value="Genomic_DNA"/>
</dbReference>
<protein>
    <submittedName>
        <fullName evidence="2">Uncharacterized protein</fullName>
    </submittedName>
</protein>
<name>A0A498LPN8_LABRO</name>
<evidence type="ECO:0000256" key="1">
    <source>
        <dbReference type="SAM" id="MobiDB-lite"/>
    </source>
</evidence>
<gene>
    <name evidence="2" type="ORF">ROHU_030757</name>
</gene>
<organism evidence="2 3">
    <name type="scientific">Labeo rohita</name>
    <name type="common">Indian major carp</name>
    <name type="synonym">Cyprinus rohita</name>
    <dbReference type="NCBI Taxonomy" id="84645"/>
    <lineage>
        <taxon>Eukaryota</taxon>
        <taxon>Metazoa</taxon>
        <taxon>Chordata</taxon>
        <taxon>Craniata</taxon>
        <taxon>Vertebrata</taxon>
        <taxon>Euteleostomi</taxon>
        <taxon>Actinopterygii</taxon>
        <taxon>Neopterygii</taxon>
        <taxon>Teleostei</taxon>
        <taxon>Ostariophysi</taxon>
        <taxon>Cypriniformes</taxon>
        <taxon>Cyprinidae</taxon>
        <taxon>Labeoninae</taxon>
        <taxon>Labeonini</taxon>
        <taxon>Labeo</taxon>
    </lineage>
</organism>
<comment type="caution">
    <text evidence="2">The sequence shown here is derived from an EMBL/GenBank/DDBJ whole genome shotgun (WGS) entry which is preliminary data.</text>
</comment>
<dbReference type="Proteomes" id="UP000290572">
    <property type="component" value="Unassembled WGS sequence"/>
</dbReference>
<evidence type="ECO:0000313" key="2">
    <source>
        <dbReference type="EMBL" id="RXN10398.1"/>
    </source>
</evidence>